<accession>A0A7S2WN28</accession>
<keyword evidence="1" id="KW-1133">Transmembrane helix</keyword>
<dbReference type="Pfam" id="PF16983">
    <property type="entry name" value="MFS_MOT1"/>
    <property type="match status" value="2"/>
</dbReference>
<feature type="transmembrane region" description="Helical" evidence="1">
    <location>
        <begin position="339"/>
        <end position="361"/>
    </location>
</feature>
<feature type="transmembrane region" description="Helical" evidence="1">
    <location>
        <begin position="44"/>
        <end position="65"/>
    </location>
</feature>
<feature type="transmembrane region" description="Helical" evidence="1">
    <location>
        <begin position="185"/>
        <end position="204"/>
    </location>
</feature>
<feature type="transmembrane region" description="Helical" evidence="1">
    <location>
        <begin position="97"/>
        <end position="117"/>
    </location>
</feature>
<evidence type="ECO:0000313" key="2">
    <source>
        <dbReference type="EMBL" id="CAD9697608.1"/>
    </source>
</evidence>
<organism evidence="2">
    <name type="scientific">Mucochytrium quahogii</name>
    <dbReference type="NCBI Taxonomy" id="96639"/>
    <lineage>
        <taxon>Eukaryota</taxon>
        <taxon>Sar</taxon>
        <taxon>Stramenopiles</taxon>
        <taxon>Bigyra</taxon>
        <taxon>Labyrinthulomycetes</taxon>
        <taxon>Thraustochytrida</taxon>
        <taxon>Thraustochytriidae</taxon>
        <taxon>Mucochytrium</taxon>
    </lineage>
</organism>
<dbReference type="GO" id="GO:0015098">
    <property type="term" value="F:molybdate ion transmembrane transporter activity"/>
    <property type="evidence" value="ECO:0007669"/>
    <property type="project" value="InterPro"/>
</dbReference>
<name>A0A7S2WN28_9STRA</name>
<dbReference type="EMBL" id="HBHK01020867">
    <property type="protein sequence ID" value="CAD9697608.1"/>
    <property type="molecule type" value="Transcribed_RNA"/>
</dbReference>
<reference evidence="2" key="1">
    <citation type="submission" date="2021-01" db="EMBL/GenBank/DDBJ databases">
        <authorList>
            <person name="Corre E."/>
            <person name="Pelletier E."/>
            <person name="Niang G."/>
            <person name="Scheremetjew M."/>
            <person name="Finn R."/>
            <person name="Kale V."/>
            <person name="Holt S."/>
            <person name="Cochrane G."/>
            <person name="Meng A."/>
            <person name="Brown T."/>
            <person name="Cohen L."/>
        </authorList>
    </citation>
    <scope>NUCLEOTIDE SEQUENCE</scope>
    <source>
        <strain evidence="2">NY070348D</strain>
    </source>
</reference>
<proteinExistence type="predicted"/>
<keyword evidence="1" id="KW-0812">Transmembrane</keyword>
<dbReference type="InterPro" id="IPR031563">
    <property type="entry name" value="MOT1/MOT2"/>
</dbReference>
<feature type="transmembrane region" description="Helical" evidence="1">
    <location>
        <begin position="277"/>
        <end position="299"/>
    </location>
</feature>
<dbReference type="PANTHER" id="PTHR31970">
    <property type="match status" value="1"/>
</dbReference>
<feature type="transmembrane region" description="Helical" evidence="1">
    <location>
        <begin position="311"/>
        <end position="333"/>
    </location>
</feature>
<feature type="transmembrane region" description="Helical" evidence="1">
    <location>
        <begin position="153"/>
        <end position="173"/>
    </location>
</feature>
<evidence type="ECO:0008006" key="3">
    <source>
        <dbReference type="Google" id="ProtNLM"/>
    </source>
</evidence>
<gene>
    <name evidence="2" type="ORF">QSP1433_LOCUS13269</name>
</gene>
<feature type="transmembrane region" description="Helical" evidence="1">
    <location>
        <begin position="373"/>
        <end position="401"/>
    </location>
</feature>
<sequence>MALEKIKSTLSSRCKALSMDEVSGSLGDLGTFLPLILNLAAIKVILFSPALFWAGFYNVLTGFIWNSPMPVQPMKTIAAVALTLGANGSPGLTPEEVMGAGISVGTIVLVLGVTGFVDFVNWIVPLAVVRGLQLGLGFSMIKSALNLIMPLPFVSQVDCILLGVLSMLFVLFCSRVDRLKFVPTALILTIIGFVIAMVQTSHAGRSVARPDFPPVWVGSSLVWDDVWNGFLKAGLAQLPLTTLNSVVSVCDLNNKRLFKHEPEKYISRRSVATSVGLMNLSGLWFGAMPMCHGAGGLAAQYKFGARTGTAIIILGLAKMIVGVILGESASVVLEYFPKSILGAMLVFAGLSLSLAGISKMTHVGDEDVEKNQMIFLTTAAVTVVLKTGWGFCAGMIMAIFYGGFDHVVVYVREKQYRTLI</sequence>
<feature type="transmembrane region" description="Helical" evidence="1">
    <location>
        <begin position="122"/>
        <end position="141"/>
    </location>
</feature>
<dbReference type="PANTHER" id="PTHR31970:SF9">
    <property type="entry name" value="MOLYBDATE TRANSPORTER 2"/>
    <property type="match status" value="1"/>
</dbReference>
<dbReference type="AlphaFoldDB" id="A0A7S2WN28"/>
<protein>
    <recommendedName>
        <fullName evidence="3">Sulfate transporter</fullName>
    </recommendedName>
</protein>
<keyword evidence="1" id="KW-0472">Membrane</keyword>
<evidence type="ECO:0000256" key="1">
    <source>
        <dbReference type="SAM" id="Phobius"/>
    </source>
</evidence>